<proteinExistence type="inferred from homology"/>
<evidence type="ECO:0000256" key="4">
    <source>
        <dbReference type="ARBA" id="ARBA00022989"/>
    </source>
</evidence>
<comment type="subcellular location">
    <subcellularLocation>
        <location evidence="1">Membrane</location>
        <topology evidence="1">Multi-pass membrane protein</topology>
    </subcellularLocation>
</comment>
<dbReference type="PIRSF" id="PIRSF018147">
    <property type="entry name" value="ORMDL"/>
    <property type="match status" value="1"/>
</dbReference>
<organism evidence="6 7">
    <name type="scientific">Phlebotomus papatasi</name>
    <name type="common">Sandfly</name>
    <dbReference type="NCBI Taxonomy" id="29031"/>
    <lineage>
        <taxon>Eukaryota</taxon>
        <taxon>Metazoa</taxon>
        <taxon>Ecdysozoa</taxon>
        <taxon>Arthropoda</taxon>
        <taxon>Hexapoda</taxon>
        <taxon>Insecta</taxon>
        <taxon>Pterygota</taxon>
        <taxon>Neoptera</taxon>
        <taxon>Endopterygota</taxon>
        <taxon>Diptera</taxon>
        <taxon>Nematocera</taxon>
        <taxon>Psychodoidea</taxon>
        <taxon>Psychodidae</taxon>
        <taxon>Phlebotomus</taxon>
        <taxon>Phlebotomus</taxon>
    </lineage>
</organism>
<dbReference type="VEuPathDB" id="VectorBase:PPAI004784"/>
<evidence type="ECO:0000313" key="6">
    <source>
        <dbReference type="EnsemblMetazoa" id="PPAI004784-PA"/>
    </source>
</evidence>
<accession>A0A1B0DAS9</accession>
<dbReference type="Proteomes" id="UP000092462">
    <property type="component" value="Unassembled WGS sequence"/>
</dbReference>
<dbReference type="PANTHER" id="PTHR12665">
    <property type="entry name" value="ORMDL PROTEINS"/>
    <property type="match status" value="1"/>
</dbReference>
<evidence type="ECO:0008006" key="8">
    <source>
        <dbReference type="Google" id="ProtNLM"/>
    </source>
</evidence>
<reference evidence="6" key="1">
    <citation type="submission" date="2022-08" db="UniProtKB">
        <authorList>
            <consortium name="EnsemblMetazoa"/>
        </authorList>
    </citation>
    <scope>IDENTIFICATION</scope>
    <source>
        <strain evidence="6">Israel</strain>
    </source>
</reference>
<dbReference type="GO" id="GO:0005789">
    <property type="term" value="C:endoplasmic reticulum membrane"/>
    <property type="evidence" value="ECO:0007669"/>
    <property type="project" value="InterPro"/>
</dbReference>
<sequence length="152" mass="17270">MIAGGHGDPNPNTSWLDSRGMWLAYILGVLAFHVILLAIPFVTIPMAWTITNLLHNLAHLYFLHSIKGAPWMSTDTDSCSQLTHWEQINDGEQFTATRKFLTALPIILFLLTCMYTRNDNDHFVANFLSLIVVLLPKMPQFHGVRLFGINKY</sequence>
<protein>
    <recommendedName>
        <fullName evidence="8">ORM1-like protein</fullName>
    </recommendedName>
</protein>
<dbReference type="AlphaFoldDB" id="A0A1B0DAS9"/>
<dbReference type="RefSeq" id="XP_055705706.1">
    <property type="nucleotide sequence ID" value="XM_055849731.1"/>
</dbReference>
<dbReference type="EMBL" id="AJVK01013392">
    <property type="status" value="NOT_ANNOTATED_CDS"/>
    <property type="molecule type" value="Genomic_DNA"/>
</dbReference>
<dbReference type="Pfam" id="PF04061">
    <property type="entry name" value="ORMDL"/>
    <property type="match status" value="1"/>
</dbReference>
<dbReference type="GO" id="GO:2000303">
    <property type="term" value="P:regulation of ceramide biosynthetic process"/>
    <property type="evidence" value="ECO:0007669"/>
    <property type="project" value="UniProtKB-ARBA"/>
</dbReference>
<evidence type="ECO:0000256" key="5">
    <source>
        <dbReference type="ARBA" id="ARBA00023136"/>
    </source>
</evidence>
<evidence type="ECO:0000313" key="7">
    <source>
        <dbReference type="Proteomes" id="UP000092462"/>
    </source>
</evidence>
<dbReference type="GeneID" id="129803281"/>
<keyword evidence="3" id="KW-0812">Transmembrane</keyword>
<name>A0A1B0DAS9_PHLPP</name>
<dbReference type="EnsemblMetazoa" id="PPAI004784-RA">
    <property type="protein sequence ID" value="PPAI004784-PA"/>
    <property type="gene ID" value="PPAI004784"/>
</dbReference>
<evidence type="ECO:0000256" key="3">
    <source>
        <dbReference type="ARBA" id="ARBA00022692"/>
    </source>
</evidence>
<dbReference type="VEuPathDB" id="VectorBase:PPAPM1_007390"/>
<evidence type="ECO:0000256" key="1">
    <source>
        <dbReference type="ARBA" id="ARBA00004141"/>
    </source>
</evidence>
<dbReference type="OrthoDB" id="1932233at2759"/>
<keyword evidence="5" id="KW-0472">Membrane</keyword>
<dbReference type="KEGG" id="ppap:129803281"/>
<dbReference type="CTD" id="40404"/>
<comment type="similarity">
    <text evidence="2">Belongs to the ORM family.</text>
</comment>
<keyword evidence="4" id="KW-1133">Transmembrane helix</keyword>
<keyword evidence="7" id="KW-1185">Reference proteome</keyword>
<dbReference type="InterPro" id="IPR007203">
    <property type="entry name" value="ORMDL"/>
</dbReference>
<evidence type="ECO:0000256" key="2">
    <source>
        <dbReference type="ARBA" id="ARBA00007649"/>
    </source>
</evidence>